<keyword evidence="11 12" id="KW-0998">Cell outer membrane</keyword>
<dbReference type="PROSITE" id="PS52016">
    <property type="entry name" value="TONB_DEPENDENT_REC_3"/>
    <property type="match status" value="1"/>
</dbReference>
<keyword evidence="3 12" id="KW-1134">Transmembrane beta strand</keyword>
<evidence type="ECO:0000256" key="5">
    <source>
        <dbReference type="ARBA" id="ARBA00022692"/>
    </source>
</evidence>
<reference evidence="16 17" key="2">
    <citation type="journal article" date="2011" name="Stand. Genomic Sci.">
        <title>Complete genome sequence of Paludibacter propionicigenes type strain (WB4).</title>
        <authorList>
            <person name="Gronow S."/>
            <person name="Munk C."/>
            <person name="Lapidus A."/>
            <person name="Nolan M."/>
            <person name="Lucas S."/>
            <person name="Hammon N."/>
            <person name="Deshpande S."/>
            <person name="Cheng J.F."/>
            <person name="Tapia R."/>
            <person name="Han C."/>
            <person name="Goodwin L."/>
            <person name="Pitluck S."/>
            <person name="Liolios K."/>
            <person name="Ivanova N."/>
            <person name="Mavromatis K."/>
            <person name="Mikhailova N."/>
            <person name="Pati A."/>
            <person name="Chen A."/>
            <person name="Palaniappan K."/>
            <person name="Land M."/>
            <person name="Hauser L."/>
            <person name="Chang Y.J."/>
            <person name="Jeffries C.D."/>
            <person name="Brambilla E."/>
            <person name="Rohde M."/>
            <person name="Goker M."/>
            <person name="Detter J.C."/>
            <person name="Woyke T."/>
            <person name="Bristow J."/>
            <person name="Eisen J.A."/>
            <person name="Markowitz V."/>
            <person name="Hugenholtz P."/>
            <person name="Kyrpides N.C."/>
            <person name="Klenk H.P."/>
        </authorList>
    </citation>
    <scope>NUCLEOTIDE SEQUENCE [LARGE SCALE GENOMIC DNA]</scope>
    <source>
        <strain evidence="17">DSM 17365 / JCM 13257 / WB4</strain>
    </source>
</reference>
<evidence type="ECO:0000259" key="14">
    <source>
        <dbReference type="Pfam" id="PF00593"/>
    </source>
</evidence>
<evidence type="ECO:0000256" key="6">
    <source>
        <dbReference type="ARBA" id="ARBA00022729"/>
    </source>
</evidence>
<evidence type="ECO:0000256" key="3">
    <source>
        <dbReference type="ARBA" id="ARBA00022452"/>
    </source>
</evidence>
<dbReference type="Pfam" id="PF00593">
    <property type="entry name" value="TonB_dep_Rec_b-barrel"/>
    <property type="match status" value="1"/>
</dbReference>
<dbReference type="Gene3D" id="2.40.170.20">
    <property type="entry name" value="TonB-dependent receptor, beta-barrel domain"/>
    <property type="match status" value="1"/>
</dbReference>
<evidence type="ECO:0000313" key="16">
    <source>
        <dbReference type="EMBL" id="ADQ79452.1"/>
    </source>
</evidence>
<evidence type="ECO:0000256" key="12">
    <source>
        <dbReference type="PROSITE-ProRule" id="PRU01360"/>
    </source>
</evidence>
<evidence type="ECO:0000256" key="10">
    <source>
        <dbReference type="ARBA" id="ARBA00023136"/>
    </source>
</evidence>
<dbReference type="InterPro" id="IPR008969">
    <property type="entry name" value="CarboxyPept-like_regulatory"/>
</dbReference>
<evidence type="ECO:0000256" key="9">
    <source>
        <dbReference type="ARBA" id="ARBA00023077"/>
    </source>
</evidence>
<dbReference type="Pfam" id="PF07715">
    <property type="entry name" value="Plug"/>
    <property type="match status" value="1"/>
</dbReference>
<evidence type="ECO:0000256" key="2">
    <source>
        <dbReference type="ARBA" id="ARBA00022448"/>
    </source>
</evidence>
<keyword evidence="6" id="KW-0732">Signal</keyword>
<organism evidence="16 17">
    <name type="scientific">Paludibacter propionicigenes (strain DSM 17365 / JCM 13257 / WB4)</name>
    <dbReference type="NCBI Taxonomy" id="694427"/>
    <lineage>
        <taxon>Bacteria</taxon>
        <taxon>Pseudomonadati</taxon>
        <taxon>Bacteroidota</taxon>
        <taxon>Bacteroidia</taxon>
        <taxon>Bacteroidales</taxon>
        <taxon>Paludibacteraceae</taxon>
        <taxon>Paludibacter</taxon>
    </lineage>
</organism>
<gene>
    <name evidence="16" type="ordered locus">Palpr_1306</name>
</gene>
<accession>E4T408</accession>
<keyword evidence="8" id="KW-0406">Ion transport</keyword>
<dbReference type="SUPFAM" id="SSF49464">
    <property type="entry name" value="Carboxypeptidase regulatory domain-like"/>
    <property type="match status" value="1"/>
</dbReference>
<dbReference type="InterPro" id="IPR012910">
    <property type="entry name" value="Plug_dom"/>
</dbReference>
<evidence type="ECO:0000313" key="17">
    <source>
        <dbReference type="Proteomes" id="UP000008718"/>
    </source>
</evidence>
<comment type="similarity">
    <text evidence="12 13">Belongs to the TonB-dependent receptor family.</text>
</comment>
<dbReference type="PANTHER" id="PTHR32552:SF68">
    <property type="entry name" value="FERRICHROME OUTER MEMBRANE TRANSPORTER_PHAGE RECEPTOR"/>
    <property type="match status" value="1"/>
</dbReference>
<evidence type="ECO:0000256" key="1">
    <source>
        <dbReference type="ARBA" id="ARBA00004571"/>
    </source>
</evidence>
<keyword evidence="2 12" id="KW-0813">Transport</keyword>
<evidence type="ECO:0000256" key="13">
    <source>
        <dbReference type="RuleBase" id="RU003357"/>
    </source>
</evidence>
<protein>
    <submittedName>
        <fullName evidence="16">TonB-dependent receptor plug</fullName>
    </submittedName>
</protein>
<dbReference type="KEGG" id="ppn:Palpr_1306"/>
<dbReference type="AlphaFoldDB" id="E4T408"/>
<evidence type="ECO:0000259" key="15">
    <source>
        <dbReference type="Pfam" id="PF07715"/>
    </source>
</evidence>
<feature type="domain" description="TonB-dependent receptor plug" evidence="15">
    <location>
        <begin position="113"/>
        <end position="220"/>
    </location>
</feature>
<dbReference type="HOGENOM" id="CLU_378515_0_0_10"/>
<keyword evidence="10 12" id="KW-0472">Membrane</keyword>
<dbReference type="InterPro" id="IPR000531">
    <property type="entry name" value="Beta-barrel_TonB"/>
</dbReference>
<evidence type="ECO:0000256" key="7">
    <source>
        <dbReference type="ARBA" id="ARBA00023004"/>
    </source>
</evidence>
<dbReference type="Gene3D" id="2.60.40.1120">
    <property type="entry name" value="Carboxypeptidase-like, regulatory domain"/>
    <property type="match status" value="1"/>
</dbReference>
<proteinExistence type="inferred from homology"/>
<comment type="subcellular location">
    <subcellularLocation>
        <location evidence="1 12">Cell outer membrane</location>
        <topology evidence="1 12">Multi-pass membrane protein</topology>
    </subcellularLocation>
</comment>
<dbReference type="GO" id="GO:0009279">
    <property type="term" value="C:cell outer membrane"/>
    <property type="evidence" value="ECO:0007669"/>
    <property type="project" value="UniProtKB-SubCell"/>
</dbReference>
<dbReference type="InterPro" id="IPR036942">
    <property type="entry name" value="Beta-barrel_TonB_sf"/>
</dbReference>
<dbReference type="InterPro" id="IPR039426">
    <property type="entry name" value="TonB-dep_rcpt-like"/>
</dbReference>
<feature type="domain" description="TonB-dependent receptor-like beta-barrel" evidence="14">
    <location>
        <begin position="387"/>
        <end position="770"/>
    </location>
</feature>
<dbReference type="Proteomes" id="UP000008718">
    <property type="component" value="Chromosome"/>
</dbReference>
<dbReference type="EMBL" id="CP002345">
    <property type="protein sequence ID" value="ADQ79452.1"/>
    <property type="molecule type" value="Genomic_DNA"/>
</dbReference>
<keyword evidence="17" id="KW-1185">Reference proteome</keyword>
<sequence length="822" mass="92096">MRQIFIAVFMLFTAVMAFGQHTIKGKVLDENGNALVGATVLILNNHQVQTSAKDGSFYFEKLKGENFNLKVSYTGYDAIKLKVSVDSDVIVKLTQKSNLLGEITVTSLRATDKSPVAYTNLDKETLSKTNLGQDIPYLLAQTPSFVASSDAGTGIGYTNFRIRGTDASRINVTINGIPYNDPDEQGAYWVDIPDFTTSVESVQVQRGVGTSTNGAGAFGANINLQTDNYARKPSAELSLSGGSFNTLKESVKASSGLINGHWAIDTRLSSVKSDGYIDRGWVDMKSYFVQAGYYAENTTVKFLTFGGKEQTYHAWDGIDSYALPKLEYPRTYNPCGYMGKDANGNPLYYKNQTDNYLQTNYQLLVAHVFSPELSLNAGLHYTRGDGYYEEYKRDAVLKTYGLKSFRLNGSVIDYTDLVRQKKMGNDFAGSIFSFNYKKDKLNAQFGGALNNYWGNHWGEVIWVKNYTENLLPNSEYYRSSVSKWDGNLYLKANYELSTKLNVYADLQYRRVTYKLQGTNDEWNDAISAMQVLDVNKKFNFFNPKAGLFYRPNDKNDFFGSVAIAHREPTRTNYTDGTASTWPTHETLYDTELGYKFHNSVLSVGANAYFMYYHNQLVLTGKINDIGEALTENIPTSYRSGIELLGSVKPFDFLRWDVTATLSHNRIVDFVETVNVVDENWNPTGQSVTNLYHSTPIAFTPDLLANSMITFTKGDFEAALQSIYVGKQYVDNTGLAERRLPDYLVNNLRLSYSLPVKGIRELNFTVLVNNLFNKMYLSNAWSAPTISADPANPVYDKNSPVNNYFGCYPQAGINFLAGVSVKF</sequence>
<dbReference type="STRING" id="694427.Palpr_1306"/>
<dbReference type="eggNOG" id="COG4772">
    <property type="taxonomic scope" value="Bacteria"/>
</dbReference>
<dbReference type="GO" id="GO:0015344">
    <property type="term" value="F:siderophore uptake transmembrane transporter activity"/>
    <property type="evidence" value="ECO:0007669"/>
    <property type="project" value="TreeGrafter"/>
</dbReference>
<evidence type="ECO:0000256" key="4">
    <source>
        <dbReference type="ARBA" id="ARBA00022496"/>
    </source>
</evidence>
<keyword evidence="5 12" id="KW-0812">Transmembrane</keyword>
<keyword evidence="16" id="KW-0675">Receptor</keyword>
<name>E4T408_PALPW</name>
<evidence type="ECO:0000256" key="11">
    <source>
        <dbReference type="ARBA" id="ARBA00023237"/>
    </source>
</evidence>
<keyword evidence="7" id="KW-0408">Iron</keyword>
<dbReference type="Gene3D" id="2.170.130.10">
    <property type="entry name" value="TonB-dependent receptor, plug domain"/>
    <property type="match status" value="1"/>
</dbReference>
<reference key="1">
    <citation type="submission" date="2010-11" db="EMBL/GenBank/DDBJ databases">
        <title>The complete genome of Paludibacter propionicigenes DSM 17365.</title>
        <authorList>
            <consortium name="US DOE Joint Genome Institute (JGI-PGF)"/>
            <person name="Lucas S."/>
            <person name="Copeland A."/>
            <person name="Lapidus A."/>
            <person name="Bruce D."/>
            <person name="Goodwin L."/>
            <person name="Pitluck S."/>
            <person name="Kyrpides N."/>
            <person name="Mavromatis K."/>
            <person name="Ivanova N."/>
            <person name="Munk A.C."/>
            <person name="Brettin T."/>
            <person name="Detter J.C."/>
            <person name="Han C."/>
            <person name="Tapia R."/>
            <person name="Land M."/>
            <person name="Hauser L."/>
            <person name="Markowitz V."/>
            <person name="Cheng J.-F."/>
            <person name="Hugenholtz P."/>
            <person name="Woyke T."/>
            <person name="Wu D."/>
            <person name="Gronow S."/>
            <person name="Wellnitz S."/>
            <person name="Brambilla E."/>
            <person name="Klenk H.-P."/>
            <person name="Eisen J.A."/>
        </authorList>
    </citation>
    <scope>NUCLEOTIDE SEQUENCE</scope>
    <source>
        <strain>WB4</strain>
    </source>
</reference>
<dbReference type="OrthoDB" id="9761152at2"/>
<dbReference type="SUPFAM" id="SSF56935">
    <property type="entry name" value="Porins"/>
    <property type="match status" value="1"/>
</dbReference>
<dbReference type="RefSeq" id="WP_013444821.1">
    <property type="nucleotide sequence ID" value="NC_014734.1"/>
</dbReference>
<dbReference type="PANTHER" id="PTHR32552">
    <property type="entry name" value="FERRICHROME IRON RECEPTOR-RELATED"/>
    <property type="match status" value="1"/>
</dbReference>
<keyword evidence="4" id="KW-0410">Iron transport</keyword>
<dbReference type="InterPro" id="IPR037066">
    <property type="entry name" value="Plug_dom_sf"/>
</dbReference>
<dbReference type="Pfam" id="PF13715">
    <property type="entry name" value="CarbopepD_reg_2"/>
    <property type="match status" value="1"/>
</dbReference>
<keyword evidence="9 13" id="KW-0798">TonB box</keyword>
<evidence type="ECO:0000256" key="8">
    <source>
        <dbReference type="ARBA" id="ARBA00023065"/>
    </source>
</evidence>